<dbReference type="GO" id="GO:0005524">
    <property type="term" value="F:ATP binding"/>
    <property type="evidence" value="ECO:0007669"/>
    <property type="project" value="UniProtKB-KW"/>
</dbReference>
<keyword evidence="1" id="KW-0723">Serine/threonine-protein kinase</keyword>
<dbReference type="STRING" id="1509407.A0A0L1IUF1"/>
<keyword evidence="2" id="KW-0808">Transferase</keyword>
<dbReference type="Gene3D" id="3.30.200.20">
    <property type="entry name" value="Phosphorylase Kinase, domain 1"/>
    <property type="match status" value="1"/>
</dbReference>
<keyword evidence="3" id="KW-0547">Nucleotide-binding</keyword>
<dbReference type="Gene3D" id="1.10.510.10">
    <property type="entry name" value="Transferase(Phosphotransferase) domain 1"/>
    <property type="match status" value="1"/>
</dbReference>
<evidence type="ECO:0000256" key="3">
    <source>
        <dbReference type="ARBA" id="ARBA00022741"/>
    </source>
</evidence>
<evidence type="ECO:0000256" key="4">
    <source>
        <dbReference type="ARBA" id="ARBA00022777"/>
    </source>
</evidence>
<feature type="region of interest" description="Disordered" evidence="6">
    <location>
        <begin position="248"/>
        <end position="273"/>
    </location>
</feature>
<keyword evidence="9" id="KW-1185">Reference proteome</keyword>
<evidence type="ECO:0000256" key="2">
    <source>
        <dbReference type="ARBA" id="ARBA00022679"/>
    </source>
</evidence>
<dbReference type="InterPro" id="IPR050494">
    <property type="entry name" value="Ser_Thr_dual-spec_kinase"/>
</dbReference>
<dbReference type="EMBL" id="JNOM01000286">
    <property type="protein sequence ID" value="KNG83196.1"/>
    <property type="molecule type" value="Genomic_DNA"/>
</dbReference>
<dbReference type="GO" id="GO:0004674">
    <property type="term" value="F:protein serine/threonine kinase activity"/>
    <property type="evidence" value="ECO:0007669"/>
    <property type="project" value="UniProtKB-KW"/>
</dbReference>
<dbReference type="AlphaFoldDB" id="A0A0L1IUF1"/>
<evidence type="ECO:0000259" key="7">
    <source>
        <dbReference type="PROSITE" id="PS50011"/>
    </source>
</evidence>
<organism evidence="8 9">
    <name type="scientific">Aspergillus nomiae NRRL (strain ATCC 15546 / NRRL 13137 / CBS 260.88 / M93)</name>
    <dbReference type="NCBI Taxonomy" id="1509407"/>
    <lineage>
        <taxon>Eukaryota</taxon>
        <taxon>Fungi</taxon>
        <taxon>Dikarya</taxon>
        <taxon>Ascomycota</taxon>
        <taxon>Pezizomycotina</taxon>
        <taxon>Eurotiomycetes</taxon>
        <taxon>Eurotiomycetidae</taxon>
        <taxon>Eurotiales</taxon>
        <taxon>Aspergillaceae</taxon>
        <taxon>Aspergillus</taxon>
        <taxon>Aspergillus subgen. Circumdati</taxon>
    </lineage>
</organism>
<feature type="domain" description="Protein kinase" evidence="7">
    <location>
        <begin position="1"/>
        <end position="273"/>
    </location>
</feature>
<evidence type="ECO:0000313" key="9">
    <source>
        <dbReference type="Proteomes" id="UP000037505"/>
    </source>
</evidence>
<dbReference type="RefSeq" id="XP_015404119.1">
    <property type="nucleotide sequence ID" value="XM_015554080.1"/>
</dbReference>
<name>A0A0L1IUF1_ASPN3</name>
<dbReference type="InterPro" id="IPR011009">
    <property type="entry name" value="Kinase-like_dom_sf"/>
</dbReference>
<sequence>MIPFILDTFEIQSPNGTHACYVTLPGKMSLSDVKDGSYIRLFKLEFARALAAQLAVAVEYVHSQGFAHGGLHYGNVLIQLPSGFDYGQYGQPATVAITRFDGKELPSCVPSHGILPIWLGEASEKLRLSEAKILLSDFGEAFAPAREKKFESHTPLVSRAPKARLESANPLSFPSDIWSLACSIWDIIGQNPLFEGFLATEDDITCEHVGALGILPPDWWNKWEVRRNKFSEDAKPINRRSYRSWEDRLEDSVQQPRQAERMPQGGEEHGALY</sequence>
<accession>A0A0L1IUF1</accession>
<dbReference type="PROSITE" id="PS50011">
    <property type="entry name" value="PROTEIN_KINASE_DOM"/>
    <property type="match status" value="1"/>
</dbReference>
<proteinExistence type="predicted"/>
<keyword evidence="5" id="KW-0067">ATP-binding</keyword>
<protein>
    <recommendedName>
        <fullName evidence="7">Protein kinase domain-containing protein</fullName>
    </recommendedName>
</protein>
<evidence type="ECO:0000256" key="6">
    <source>
        <dbReference type="SAM" id="MobiDB-lite"/>
    </source>
</evidence>
<dbReference type="OrthoDB" id="5979581at2759"/>
<dbReference type="PANTHER" id="PTHR24058">
    <property type="entry name" value="DUAL SPECIFICITY PROTEIN KINASE"/>
    <property type="match status" value="1"/>
</dbReference>
<dbReference type="SUPFAM" id="SSF56112">
    <property type="entry name" value="Protein kinase-like (PK-like)"/>
    <property type="match status" value="1"/>
</dbReference>
<dbReference type="Proteomes" id="UP000037505">
    <property type="component" value="Unassembled WGS sequence"/>
</dbReference>
<evidence type="ECO:0000313" key="8">
    <source>
        <dbReference type="EMBL" id="KNG83196.1"/>
    </source>
</evidence>
<comment type="caution">
    <text evidence="8">The sequence shown here is derived from an EMBL/GenBank/DDBJ whole genome shotgun (WGS) entry which is preliminary data.</text>
</comment>
<evidence type="ECO:0000256" key="1">
    <source>
        <dbReference type="ARBA" id="ARBA00022527"/>
    </source>
</evidence>
<keyword evidence="4" id="KW-0418">Kinase</keyword>
<evidence type="ECO:0000256" key="5">
    <source>
        <dbReference type="ARBA" id="ARBA00022840"/>
    </source>
</evidence>
<dbReference type="GeneID" id="26810628"/>
<dbReference type="InterPro" id="IPR000719">
    <property type="entry name" value="Prot_kinase_dom"/>
</dbReference>
<reference evidence="8 9" key="1">
    <citation type="submission" date="2014-06" db="EMBL/GenBank/DDBJ databases">
        <title>The Genome of the Aflatoxigenic Filamentous Fungus Aspergillus nomius.</title>
        <authorList>
            <person name="Moore M.G."/>
            <person name="Shannon B.M."/>
            <person name="Brian M.M."/>
        </authorList>
    </citation>
    <scope>NUCLEOTIDE SEQUENCE [LARGE SCALE GENOMIC DNA]</scope>
    <source>
        <strain evidence="8 9">NRRL 13137</strain>
    </source>
</reference>
<gene>
    <name evidence="8" type="ORF">ANOM_008824</name>
</gene>